<keyword evidence="3" id="KW-0520">NAD</keyword>
<dbReference type="Gene3D" id="3.40.309.10">
    <property type="entry name" value="Aldehyde Dehydrogenase, Chain A, domain 2"/>
    <property type="match status" value="1"/>
</dbReference>
<feature type="active site" evidence="5 6">
    <location>
        <position position="214"/>
    </location>
</feature>
<dbReference type="InterPro" id="IPR012394">
    <property type="entry name" value="Aldehyde_DH_NAD(P)"/>
</dbReference>
<evidence type="ECO:0000313" key="10">
    <source>
        <dbReference type="Proteomes" id="UP000199659"/>
    </source>
</evidence>
<dbReference type="InterPro" id="IPR016163">
    <property type="entry name" value="Ald_DH_C"/>
</dbReference>
<dbReference type="InterPro" id="IPR016162">
    <property type="entry name" value="Ald_DH_N"/>
</dbReference>
<dbReference type="PROSITE" id="PS00687">
    <property type="entry name" value="ALDEHYDE_DEHYDR_GLU"/>
    <property type="match status" value="1"/>
</dbReference>
<comment type="similarity">
    <text evidence="1 4 7">Belongs to the aldehyde dehydrogenase family.</text>
</comment>
<evidence type="ECO:0000256" key="6">
    <source>
        <dbReference type="PROSITE-ProRule" id="PRU10007"/>
    </source>
</evidence>
<evidence type="ECO:0000256" key="5">
    <source>
        <dbReference type="PIRSR" id="PIRSR036492-1"/>
    </source>
</evidence>
<evidence type="ECO:0000256" key="7">
    <source>
        <dbReference type="RuleBase" id="RU003345"/>
    </source>
</evidence>
<feature type="active site" evidence="5">
    <location>
        <position position="248"/>
    </location>
</feature>
<dbReference type="InterPro" id="IPR029510">
    <property type="entry name" value="Ald_DH_CS_GLU"/>
</dbReference>
<accession>A0A1I6IFJ0</accession>
<dbReference type="GO" id="GO:0006081">
    <property type="term" value="P:aldehyde metabolic process"/>
    <property type="evidence" value="ECO:0007669"/>
    <property type="project" value="InterPro"/>
</dbReference>
<sequence>MDVLKIDKSFNKKRQFFDEGKTKGYEFRKENLIKLKNVIKKYESEIMEALYLDLHKPAFEAFTSEIGILYEEIRYTLKHLKGWMKPKRVHTSFVLHPSSSYLYSEPLGVTLIIGPWNYPFQLLFAPLVGAIAAGNCAILKPSDQTKHISNLVAKIIQETYEDNYISVVQGPGSIIGSHLIQRFPFNHIFFTGSPSVGKKILSMAADTLTPVTLELGGKSPVIVHKDANIDISARKLTWAKFFNAGQTCVCPDYLLIHESIKDVFIEKMIYYIKDFFGENPIESENFARIINKKRYEILENWLHEGTLLIGGQCDKNSLFIAPTIIDQITPESSIMQDEIFGPILPVITYKDINEIVPIIRKNRYPLSLYLYTRNKELEKFVIETFEFGGGCINNGILHLVNPNLPFGGVGNSGMGRYHGKSSFDAFSHKKSILKTKQWIDPPLLYAPYSDGKLKFVRKIFK</sequence>
<name>A0A1I6IFJ0_9FIRM</name>
<evidence type="ECO:0000256" key="3">
    <source>
        <dbReference type="ARBA" id="ARBA00023027"/>
    </source>
</evidence>
<dbReference type="InterPro" id="IPR015590">
    <property type="entry name" value="Aldehyde_DH_dom"/>
</dbReference>
<dbReference type="PANTHER" id="PTHR43570">
    <property type="entry name" value="ALDEHYDE DEHYDROGENASE"/>
    <property type="match status" value="1"/>
</dbReference>
<dbReference type="STRING" id="37658.SAMN05661086_00798"/>
<dbReference type="FunFam" id="3.40.605.10:FF:000004">
    <property type="entry name" value="Aldehyde dehydrogenase"/>
    <property type="match status" value="1"/>
</dbReference>
<dbReference type="OrthoDB" id="9762913at2"/>
<evidence type="ECO:0000259" key="8">
    <source>
        <dbReference type="Pfam" id="PF00171"/>
    </source>
</evidence>
<dbReference type="Pfam" id="PF00171">
    <property type="entry name" value="Aldedh"/>
    <property type="match status" value="1"/>
</dbReference>
<proteinExistence type="inferred from homology"/>
<dbReference type="EMBL" id="FOYZ01000002">
    <property type="protein sequence ID" value="SFR65431.1"/>
    <property type="molecule type" value="Genomic_DNA"/>
</dbReference>
<dbReference type="RefSeq" id="WP_092559397.1">
    <property type="nucleotide sequence ID" value="NZ_FOYZ01000002.1"/>
</dbReference>
<dbReference type="PIRSF" id="PIRSF036492">
    <property type="entry name" value="ALDH"/>
    <property type="match status" value="1"/>
</dbReference>
<dbReference type="PANTHER" id="PTHR43570:SF16">
    <property type="entry name" value="ALDEHYDE DEHYDROGENASE TYPE III, ISOFORM Q"/>
    <property type="match status" value="1"/>
</dbReference>
<dbReference type="GO" id="GO:0004029">
    <property type="term" value="F:aldehyde dehydrogenase (NAD+) activity"/>
    <property type="evidence" value="ECO:0007669"/>
    <property type="project" value="TreeGrafter"/>
</dbReference>
<dbReference type="AlphaFoldDB" id="A0A1I6IFJ0"/>
<feature type="domain" description="Aldehyde dehydrogenase" evidence="8">
    <location>
        <begin position="7"/>
        <end position="432"/>
    </location>
</feature>
<evidence type="ECO:0000313" key="9">
    <source>
        <dbReference type="EMBL" id="SFR65431.1"/>
    </source>
</evidence>
<dbReference type="Proteomes" id="UP000199659">
    <property type="component" value="Unassembled WGS sequence"/>
</dbReference>
<evidence type="ECO:0000256" key="2">
    <source>
        <dbReference type="ARBA" id="ARBA00023002"/>
    </source>
</evidence>
<dbReference type="GO" id="GO:0005737">
    <property type="term" value="C:cytoplasm"/>
    <property type="evidence" value="ECO:0007669"/>
    <property type="project" value="TreeGrafter"/>
</dbReference>
<organism evidence="9 10">
    <name type="scientific">Anaeromicropila populeti</name>
    <dbReference type="NCBI Taxonomy" id="37658"/>
    <lineage>
        <taxon>Bacteria</taxon>
        <taxon>Bacillati</taxon>
        <taxon>Bacillota</taxon>
        <taxon>Clostridia</taxon>
        <taxon>Lachnospirales</taxon>
        <taxon>Lachnospiraceae</taxon>
        <taxon>Anaeromicropila</taxon>
    </lineage>
</organism>
<dbReference type="SUPFAM" id="SSF53720">
    <property type="entry name" value="ALDH-like"/>
    <property type="match status" value="1"/>
</dbReference>
<dbReference type="Gene3D" id="3.40.605.10">
    <property type="entry name" value="Aldehyde Dehydrogenase, Chain A, domain 1"/>
    <property type="match status" value="1"/>
</dbReference>
<evidence type="ECO:0000256" key="4">
    <source>
        <dbReference type="PIRNR" id="PIRNR036492"/>
    </source>
</evidence>
<dbReference type="InterPro" id="IPR016161">
    <property type="entry name" value="Ald_DH/histidinol_DH"/>
</dbReference>
<protein>
    <recommendedName>
        <fullName evidence="4">Aldehyde dehydrogenase</fullName>
    </recommendedName>
</protein>
<reference evidence="9 10" key="1">
    <citation type="submission" date="2016-10" db="EMBL/GenBank/DDBJ databases">
        <authorList>
            <person name="de Groot N.N."/>
        </authorList>
    </citation>
    <scope>NUCLEOTIDE SEQUENCE [LARGE SCALE GENOMIC DNA]</scope>
    <source>
        <strain evidence="9 10">743A</strain>
    </source>
</reference>
<dbReference type="InterPro" id="IPR016160">
    <property type="entry name" value="Ald_DH_CS_CYS"/>
</dbReference>
<evidence type="ECO:0000256" key="1">
    <source>
        <dbReference type="ARBA" id="ARBA00009986"/>
    </source>
</evidence>
<dbReference type="CDD" id="cd07136">
    <property type="entry name" value="ALDH_YwdH-P39616"/>
    <property type="match status" value="1"/>
</dbReference>
<keyword evidence="10" id="KW-1185">Reference proteome</keyword>
<dbReference type="PROSITE" id="PS00070">
    <property type="entry name" value="ALDEHYDE_DEHYDR_CYS"/>
    <property type="match status" value="1"/>
</dbReference>
<dbReference type="FunFam" id="3.40.309.10:FF:000003">
    <property type="entry name" value="Aldehyde dehydrogenase"/>
    <property type="match status" value="1"/>
</dbReference>
<gene>
    <name evidence="9" type="ORF">SAMN05661086_00798</name>
</gene>
<keyword evidence="2 4" id="KW-0560">Oxidoreductase</keyword>